<organism evidence="8 9">
    <name type="scientific">Thiomicrorhabdus sediminis</name>
    <dbReference type="NCBI Taxonomy" id="2580412"/>
    <lineage>
        <taxon>Bacteria</taxon>
        <taxon>Pseudomonadati</taxon>
        <taxon>Pseudomonadota</taxon>
        <taxon>Gammaproteobacteria</taxon>
        <taxon>Thiotrichales</taxon>
        <taxon>Piscirickettsiaceae</taxon>
        <taxon>Thiomicrorhabdus</taxon>
    </lineage>
</organism>
<dbReference type="Gene3D" id="3.40.190.10">
    <property type="entry name" value="Periplasmic binding protein-like II"/>
    <property type="match status" value="1"/>
</dbReference>
<dbReference type="InterPro" id="IPR000914">
    <property type="entry name" value="SBP_5_dom"/>
</dbReference>
<sequence>MQTVSAAVENPSQTMQSAASWNSPYPEDVIAEQTLFSAFGSPPKHLDPVVSYNSNEWAILSQIYEPPLQYHYLKRPYQLEPLTLKAMPTVSYLDKNLQSVKVNSKKMVYSEYLFELEPDVFYKSHPAFAKKADQYLYHDLTDTRLEQFSKPWQSIKSVYDFDQLQSRELIAADYVYAIKRMALRQNHSPVLDSMLPYIVGLQEFSETQTKLYQQQLKASGKNSKSLYYDLTNVQISGVKVIDKYRFSIRVNGVYPQFLYWLTMNFFAPIPWEADKFYKQQLLVEKNLTLDTSPVGTGPYYLAENNPNQRMRLLKNPQFHQEFYPSDGLADDADQALLDDAGKKLPFINEVIYSLEKENVPLWNKFLQGYYDASGVSSDSFDQAVKVSAGGNMRLTEVMQQKGIQFLSQVQPTIYYFGFNMADPVVGGYSVKQQKLRQAISIALNFEEYISIFMNGRGVAAQGPIPPGITGYRDGKEGVNPYVYEWKENRQQRRSIEQAKQLLKDAGYENGLNADGEALTLYYDTAATGPDSQAQLSWYRKQLAKLGINLVIRATDYNRFQDKVRGAKVQLFSWGWNADYPDPENFLFLLYGANATINTNGSGINSANYDNPEFNKLFKRMKNMANGAEREEVIKKMIAIVQKDAPWAWGINPKSLTLYHGWLKNVWPNALANNTIKYRRIDTEQRLLAQQQWNKPVVWPLWLLLALLLISIWPLFRAYQKRQAEVIKPQTDQGGY</sequence>
<dbReference type="Gene3D" id="3.10.105.10">
    <property type="entry name" value="Dipeptide-binding Protein, Domain 3"/>
    <property type="match status" value="1"/>
</dbReference>
<accession>A0A4P9K7T9</accession>
<dbReference type="SUPFAM" id="SSF53850">
    <property type="entry name" value="Periplasmic binding protein-like II"/>
    <property type="match status" value="1"/>
</dbReference>
<evidence type="ECO:0000256" key="1">
    <source>
        <dbReference type="ARBA" id="ARBA00004196"/>
    </source>
</evidence>
<protein>
    <submittedName>
        <fullName evidence="8">Peptide ABC transporter substrate-binding protein</fullName>
    </submittedName>
</protein>
<evidence type="ECO:0000259" key="7">
    <source>
        <dbReference type="Pfam" id="PF00496"/>
    </source>
</evidence>
<evidence type="ECO:0000256" key="6">
    <source>
        <dbReference type="SAM" id="Phobius"/>
    </source>
</evidence>
<dbReference type="CDD" id="cd08505">
    <property type="entry name" value="PBP2_NikA_DppA_OppA_like_18"/>
    <property type="match status" value="1"/>
</dbReference>
<proteinExistence type="inferred from homology"/>
<dbReference type="Proteomes" id="UP000304864">
    <property type="component" value="Chromosome"/>
</dbReference>
<name>A0A4P9K7T9_9GAMM</name>
<keyword evidence="6" id="KW-0812">Transmembrane</keyword>
<dbReference type="Pfam" id="PF00496">
    <property type="entry name" value="SBP_bac_5"/>
    <property type="match status" value="1"/>
</dbReference>
<dbReference type="PANTHER" id="PTHR30290:SF10">
    <property type="entry name" value="PERIPLASMIC OLIGOPEPTIDE-BINDING PROTEIN-RELATED"/>
    <property type="match status" value="1"/>
</dbReference>
<comment type="similarity">
    <text evidence="2">Belongs to the bacterial solute-binding protein 5 family.</text>
</comment>
<dbReference type="InterPro" id="IPR039424">
    <property type="entry name" value="SBP_5"/>
</dbReference>
<reference evidence="8 9" key="1">
    <citation type="submission" date="2019-05" db="EMBL/GenBank/DDBJ databases">
        <title>Thiomicrorhabdus sediminis sp. nov, a novel sulfur-oxidizing bacterium isolated from coastal sediment.</title>
        <authorList>
            <person name="Liu X."/>
        </authorList>
    </citation>
    <scope>NUCLEOTIDE SEQUENCE [LARGE SCALE GENOMIC DNA]</scope>
    <source>
        <strain evidence="8 9">G1</strain>
    </source>
</reference>
<evidence type="ECO:0000313" key="9">
    <source>
        <dbReference type="Proteomes" id="UP000304864"/>
    </source>
</evidence>
<keyword evidence="4" id="KW-0732">Signal</keyword>
<evidence type="ECO:0000313" key="8">
    <source>
        <dbReference type="EMBL" id="QCU91129.1"/>
    </source>
</evidence>
<keyword evidence="6" id="KW-1133">Transmembrane helix</keyword>
<keyword evidence="9" id="KW-1185">Reference proteome</keyword>
<dbReference type="GO" id="GO:1904680">
    <property type="term" value="F:peptide transmembrane transporter activity"/>
    <property type="evidence" value="ECO:0007669"/>
    <property type="project" value="TreeGrafter"/>
</dbReference>
<dbReference type="AlphaFoldDB" id="A0A4P9K7T9"/>
<comment type="subcellular location">
    <subcellularLocation>
        <location evidence="1">Cell envelope</location>
    </subcellularLocation>
</comment>
<dbReference type="GO" id="GO:0015833">
    <property type="term" value="P:peptide transport"/>
    <property type="evidence" value="ECO:0007669"/>
    <property type="project" value="TreeGrafter"/>
</dbReference>
<gene>
    <name evidence="8" type="ORF">FE785_05355</name>
</gene>
<keyword evidence="6" id="KW-0472">Membrane</keyword>
<dbReference type="OrthoDB" id="9801912at2"/>
<dbReference type="KEGG" id="thig:FE785_05355"/>
<evidence type="ECO:0000256" key="4">
    <source>
        <dbReference type="ARBA" id="ARBA00022729"/>
    </source>
</evidence>
<dbReference type="EMBL" id="CP040602">
    <property type="protein sequence ID" value="QCU91129.1"/>
    <property type="molecule type" value="Genomic_DNA"/>
</dbReference>
<evidence type="ECO:0000256" key="2">
    <source>
        <dbReference type="ARBA" id="ARBA00005695"/>
    </source>
</evidence>
<evidence type="ECO:0000256" key="3">
    <source>
        <dbReference type="ARBA" id="ARBA00022448"/>
    </source>
</evidence>
<dbReference type="PANTHER" id="PTHR30290">
    <property type="entry name" value="PERIPLASMIC BINDING COMPONENT OF ABC TRANSPORTER"/>
    <property type="match status" value="1"/>
</dbReference>
<feature type="domain" description="Solute-binding protein family 5" evidence="7">
    <location>
        <begin position="170"/>
        <end position="593"/>
    </location>
</feature>
<keyword evidence="3" id="KW-0813">Transport</keyword>
<feature type="transmembrane region" description="Helical" evidence="6">
    <location>
        <begin position="696"/>
        <end position="715"/>
    </location>
</feature>
<feature type="region of interest" description="Disordered" evidence="5">
    <location>
        <begin position="1"/>
        <end position="20"/>
    </location>
</feature>
<dbReference type="GO" id="GO:0030313">
    <property type="term" value="C:cell envelope"/>
    <property type="evidence" value="ECO:0007669"/>
    <property type="project" value="UniProtKB-SubCell"/>
</dbReference>
<evidence type="ECO:0000256" key="5">
    <source>
        <dbReference type="SAM" id="MobiDB-lite"/>
    </source>
</evidence>